<reference evidence="8 9" key="1">
    <citation type="submission" date="2017-02" db="EMBL/GenBank/DDBJ databases">
        <title>Whole genome shotgun sequence of Pantoea agglomerans strain AS1 isolated from a cycad, Zamia floridana in Central Florida, USA.</title>
        <authorList>
            <person name="Lata P."/>
            <person name="Govindarajan S."/>
            <person name="Qi F."/>
            <person name="Li J.-L."/>
            <person name="Maurya S.K."/>
            <person name="Sahoo M.K."/>
        </authorList>
    </citation>
    <scope>NUCLEOTIDE SEQUENCE [LARGE SCALE GENOMIC DNA]</scope>
    <source>
        <strain evidence="8 9">AS1</strain>
    </source>
</reference>
<feature type="chain" id="PRO_5012393208" evidence="7">
    <location>
        <begin position="21"/>
        <end position="43"/>
    </location>
</feature>
<keyword evidence="6" id="KW-0449">Lipoprotein</keyword>
<evidence type="ECO:0000256" key="3">
    <source>
        <dbReference type="ARBA" id="ARBA00022729"/>
    </source>
</evidence>
<evidence type="ECO:0000256" key="1">
    <source>
        <dbReference type="ARBA" id="ARBA00010296"/>
    </source>
</evidence>
<sequence length="43" mass="4535">MKKQLTLFTLVLLACSALNACNTFHGFGEDVSHLGGAISRAAK</sequence>
<evidence type="ECO:0000256" key="7">
    <source>
        <dbReference type="SAM" id="SignalP"/>
    </source>
</evidence>
<accession>A0A1V9DNG0</accession>
<dbReference type="RefSeq" id="WP_081137004.1">
    <property type="nucleotide sequence ID" value="NZ_MWUE01000007.1"/>
</dbReference>
<protein>
    <submittedName>
        <fullName evidence="8">EcnA</fullName>
    </submittedName>
</protein>
<evidence type="ECO:0000313" key="9">
    <source>
        <dbReference type="Proteomes" id="UP000192769"/>
    </source>
</evidence>
<keyword evidence="3 7" id="KW-0732">Signal</keyword>
<name>A0A1V9DNG0_9GAMM</name>
<keyword evidence="4" id="KW-0472">Membrane</keyword>
<organism evidence="8 9">
    <name type="scientific">Pantoea latae</name>
    <dbReference type="NCBI Taxonomy" id="1964541"/>
    <lineage>
        <taxon>Bacteria</taxon>
        <taxon>Pseudomonadati</taxon>
        <taxon>Pseudomonadota</taxon>
        <taxon>Gammaproteobacteria</taxon>
        <taxon>Enterobacterales</taxon>
        <taxon>Erwiniaceae</taxon>
        <taxon>Pantoea</taxon>
    </lineage>
</organism>
<dbReference type="OrthoDB" id="9181810at2"/>
<feature type="signal peptide" evidence="7">
    <location>
        <begin position="1"/>
        <end position="20"/>
    </location>
</feature>
<dbReference type="PROSITE" id="PS51257">
    <property type="entry name" value="PROKAR_LIPOPROTEIN"/>
    <property type="match status" value="1"/>
</dbReference>
<keyword evidence="9" id="KW-1185">Reference proteome</keyword>
<dbReference type="EMBL" id="MWUE01000007">
    <property type="protein sequence ID" value="OQP35370.1"/>
    <property type="molecule type" value="Genomic_DNA"/>
</dbReference>
<keyword evidence="5" id="KW-0564">Palmitate</keyword>
<proteinExistence type="inferred from homology"/>
<evidence type="ECO:0000256" key="5">
    <source>
        <dbReference type="ARBA" id="ARBA00023139"/>
    </source>
</evidence>
<evidence type="ECO:0000256" key="2">
    <source>
        <dbReference type="ARBA" id="ARBA00022475"/>
    </source>
</evidence>
<comment type="similarity">
    <text evidence="1">Belongs to the EcnA/EcnB lipoprotein family.</text>
</comment>
<dbReference type="GO" id="GO:0009636">
    <property type="term" value="P:response to toxic substance"/>
    <property type="evidence" value="ECO:0007669"/>
    <property type="project" value="InterPro"/>
</dbReference>
<keyword evidence="2" id="KW-1003">Cell membrane</keyword>
<dbReference type="Pfam" id="PF08085">
    <property type="entry name" value="Entericidin"/>
    <property type="match status" value="1"/>
</dbReference>
<dbReference type="Proteomes" id="UP000192769">
    <property type="component" value="Unassembled WGS sequence"/>
</dbReference>
<evidence type="ECO:0000313" key="8">
    <source>
        <dbReference type="EMBL" id="OQP35370.1"/>
    </source>
</evidence>
<evidence type="ECO:0000256" key="6">
    <source>
        <dbReference type="ARBA" id="ARBA00023288"/>
    </source>
</evidence>
<dbReference type="AlphaFoldDB" id="A0A1V9DNG0"/>
<dbReference type="GO" id="GO:0016020">
    <property type="term" value="C:membrane"/>
    <property type="evidence" value="ECO:0007669"/>
    <property type="project" value="InterPro"/>
</dbReference>
<comment type="caution">
    <text evidence="8">The sequence shown here is derived from an EMBL/GenBank/DDBJ whole genome shotgun (WGS) entry which is preliminary data.</text>
</comment>
<gene>
    <name evidence="8" type="ORF">B2J69_05070</name>
</gene>
<dbReference type="InterPro" id="IPR012556">
    <property type="entry name" value="Entericidin"/>
</dbReference>
<evidence type="ECO:0000256" key="4">
    <source>
        <dbReference type="ARBA" id="ARBA00023136"/>
    </source>
</evidence>